<dbReference type="InterPro" id="IPR050403">
    <property type="entry name" value="Myosin_RLC"/>
</dbReference>
<feature type="compositionally biased region" description="Low complexity" evidence="3">
    <location>
        <begin position="7"/>
        <end position="22"/>
    </location>
</feature>
<feature type="domain" description="EF-hand" evidence="4">
    <location>
        <begin position="44"/>
        <end position="79"/>
    </location>
</feature>
<dbReference type="PROSITE" id="PS50222">
    <property type="entry name" value="EF_HAND_2"/>
    <property type="match status" value="2"/>
</dbReference>
<dbReference type="GeneID" id="37270115"/>
<gene>
    <name evidence="5" type="ORF">FA09DRAFT_330357</name>
</gene>
<reference evidence="5 6" key="1">
    <citation type="journal article" date="2018" name="Mol. Biol. Evol.">
        <title>Broad Genomic Sampling Reveals a Smut Pathogenic Ancestry of the Fungal Clade Ustilaginomycotina.</title>
        <authorList>
            <person name="Kijpornyongpan T."/>
            <person name="Mondo S.J."/>
            <person name="Barry K."/>
            <person name="Sandor L."/>
            <person name="Lee J."/>
            <person name="Lipzen A."/>
            <person name="Pangilinan J."/>
            <person name="LaButti K."/>
            <person name="Hainaut M."/>
            <person name="Henrissat B."/>
            <person name="Grigoriev I.V."/>
            <person name="Spatafora J.W."/>
            <person name="Aime M.C."/>
        </authorList>
    </citation>
    <scope>NUCLEOTIDE SEQUENCE [LARGE SCALE GENOMIC DNA]</scope>
    <source>
        <strain evidence="5 6">MCA 4186</strain>
    </source>
</reference>
<proteinExistence type="predicted"/>
<dbReference type="SUPFAM" id="SSF47473">
    <property type="entry name" value="EF-hand"/>
    <property type="match status" value="1"/>
</dbReference>
<evidence type="ECO:0000256" key="3">
    <source>
        <dbReference type="SAM" id="MobiDB-lite"/>
    </source>
</evidence>
<dbReference type="STRING" id="58919.A0A316Z7X6"/>
<dbReference type="InterPro" id="IPR018247">
    <property type="entry name" value="EF_Hand_1_Ca_BS"/>
</dbReference>
<evidence type="ECO:0000259" key="4">
    <source>
        <dbReference type="PROSITE" id="PS50222"/>
    </source>
</evidence>
<feature type="domain" description="EF-hand" evidence="4">
    <location>
        <begin position="121"/>
        <end position="156"/>
    </location>
</feature>
<evidence type="ECO:0000256" key="1">
    <source>
        <dbReference type="ARBA" id="ARBA00022737"/>
    </source>
</evidence>
<evidence type="ECO:0000256" key="2">
    <source>
        <dbReference type="ARBA" id="ARBA00022837"/>
    </source>
</evidence>
<accession>A0A316Z7X6</accession>
<organism evidence="5 6">
    <name type="scientific">Tilletiopsis washingtonensis</name>
    <dbReference type="NCBI Taxonomy" id="58919"/>
    <lineage>
        <taxon>Eukaryota</taxon>
        <taxon>Fungi</taxon>
        <taxon>Dikarya</taxon>
        <taxon>Basidiomycota</taxon>
        <taxon>Ustilaginomycotina</taxon>
        <taxon>Exobasidiomycetes</taxon>
        <taxon>Entylomatales</taxon>
        <taxon>Entylomatales incertae sedis</taxon>
        <taxon>Tilletiopsis</taxon>
    </lineage>
</organism>
<keyword evidence="1" id="KW-0677">Repeat</keyword>
<dbReference type="InterPro" id="IPR002048">
    <property type="entry name" value="EF_hand_dom"/>
</dbReference>
<dbReference type="InterPro" id="IPR011992">
    <property type="entry name" value="EF-hand-dom_pair"/>
</dbReference>
<dbReference type="PROSITE" id="PS00018">
    <property type="entry name" value="EF_HAND_1"/>
    <property type="match status" value="1"/>
</dbReference>
<dbReference type="FunFam" id="1.10.238.10:FF:000001">
    <property type="entry name" value="Calmodulin 1"/>
    <property type="match status" value="1"/>
</dbReference>
<dbReference type="PANTHER" id="PTHR23049">
    <property type="entry name" value="MYOSIN REGULATORY LIGHT CHAIN 2"/>
    <property type="match status" value="1"/>
</dbReference>
<sequence length="197" mass="21291">MSSLLHPASRASAASGPSQQRARVGRASAHPRQSSGVYNTFSAKQIHGFREAFSMLDADGDGAISRADLAALLANLGVPDARADVERLVAAATMKDGAPGAERINFTQFLTMFGEHLSELDEAPDLLAAFECFDERDEGTIDAGELRYWLGEVGDRMSDDEIDRLLSGPFMDRGGRKFDYKAFVEAVKMSEPASLES</sequence>
<dbReference type="OrthoDB" id="429467at2759"/>
<dbReference type="EMBL" id="KZ819294">
    <property type="protein sequence ID" value="PWN97699.1"/>
    <property type="molecule type" value="Genomic_DNA"/>
</dbReference>
<keyword evidence="2" id="KW-0106">Calcium</keyword>
<dbReference type="Pfam" id="PF13405">
    <property type="entry name" value="EF-hand_6"/>
    <property type="match status" value="1"/>
</dbReference>
<dbReference type="Gene3D" id="1.10.238.10">
    <property type="entry name" value="EF-hand"/>
    <property type="match status" value="1"/>
</dbReference>
<dbReference type="GO" id="GO:0005509">
    <property type="term" value="F:calcium ion binding"/>
    <property type="evidence" value="ECO:0007669"/>
    <property type="project" value="InterPro"/>
</dbReference>
<feature type="region of interest" description="Disordered" evidence="3">
    <location>
        <begin position="1"/>
        <end position="34"/>
    </location>
</feature>
<dbReference type="RefSeq" id="XP_025597978.1">
    <property type="nucleotide sequence ID" value="XM_025742571.1"/>
</dbReference>
<dbReference type="SMART" id="SM00054">
    <property type="entry name" value="EFh"/>
    <property type="match status" value="2"/>
</dbReference>
<dbReference type="Proteomes" id="UP000245946">
    <property type="component" value="Unassembled WGS sequence"/>
</dbReference>
<protein>
    <submittedName>
        <fullName evidence="5">EF-hand</fullName>
    </submittedName>
</protein>
<evidence type="ECO:0000313" key="6">
    <source>
        <dbReference type="Proteomes" id="UP000245946"/>
    </source>
</evidence>
<evidence type="ECO:0000313" key="5">
    <source>
        <dbReference type="EMBL" id="PWN97699.1"/>
    </source>
</evidence>
<keyword evidence="6" id="KW-1185">Reference proteome</keyword>
<name>A0A316Z7X6_9BASI</name>
<dbReference type="AlphaFoldDB" id="A0A316Z7X6"/>